<dbReference type="InterPro" id="IPR001173">
    <property type="entry name" value="Glyco_trans_2-like"/>
</dbReference>
<name>A0A5A5TFB2_9CHLR</name>
<dbReference type="RefSeq" id="WP_172632254.1">
    <property type="nucleotide sequence ID" value="NZ_BIXY01000065.1"/>
</dbReference>
<dbReference type="Pfam" id="PF00535">
    <property type="entry name" value="Glycos_transf_2"/>
    <property type="match status" value="1"/>
</dbReference>
<keyword evidence="2" id="KW-0378">Hydrolase</keyword>
<reference evidence="2 3" key="1">
    <citation type="submission" date="2019-01" db="EMBL/GenBank/DDBJ databases">
        <title>Draft genome sequence of Dictyobacter sp. Uno17.</title>
        <authorList>
            <person name="Wang C.M."/>
            <person name="Zheng Y."/>
            <person name="Sakai Y."/>
            <person name="Abe K."/>
            <person name="Yokota A."/>
            <person name="Yabe S."/>
        </authorList>
    </citation>
    <scope>NUCLEOTIDE SEQUENCE [LARGE SCALE GENOMIC DNA]</scope>
    <source>
        <strain evidence="2 3">Uno17</strain>
    </source>
</reference>
<dbReference type="InterPro" id="IPR029044">
    <property type="entry name" value="Nucleotide-diphossugar_trans"/>
</dbReference>
<dbReference type="EMBL" id="BIXY01000065">
    <property type="protein sequence ID" value="GCF10261.1"/>
    <property type="molecule type" value="Genomic_DNA"/>
</dbReference>
<evidence type="ECO:0000313" key="3">
    <source>
        <dbReference type="Proteomes" id="UP000322530"/>
    </source>
</evidence>
<dbReference type="InterPro" id="IPR050256">
    <property type="entry name" value="Glycosyltransferase_2"/>
</dbReference>
<dbReference type="SUPFAM" id="SSF53448">
    <property type="entry name" value="Nucleotide-diphospho-sugar transferases"/>
    <property type="match status" value="1"/>
</dbReference>
<protein>
    <submittedName>
        <fullName evidence="2">Glycosyl hydrolase</fullName>
    </submittedName>
</protein>
<accession>A0A5A5TFB2</accession>
<sequence>MNSAIDSPKTHSIALVIPAWNEADALRQLLPEIPPHLVQWVVVVDNNSTDATAQVARAQGAVVVSELQRGYGRACWRGVQTASELGADLVVFMDGDGSDNPADLSRMLEPLLSEQADFVIGSRVGPQAEAGAVPPQARLGNWLISRMVSHLYGVHIHDIGSFRALRVEMLKALQMQEMTFGWPVEMLVKAARSRYRIVELPLRYRCRSHGHSKVSGTLWGSIRAANAMLSTMVRYARKRELRYV</sequence>
<evidence type="ECO:0000259" key="1">
    <source>
        <dbReference type="Pfam" id="PF00535"/>
    </source>
</evidence>
<gene>
    <name evidence="2" type="ORF">KDI_38250</name>
</gene>
<feature type="domain" description="Glycosyltransferase 2-like" evidence="1">
    <location>
        <begin position="15"/>
        <end position="172"/>
    </location>
</feature>
<dbReference type="Gene3D" id="3.90.550.10">
    <property type="entry name" value="Spore Coat Polysaccharide Biosynthesis Protein SpsA, Chain A"/>
    <property type="match status" value="1"/>
</dbReference>
<dbReference type="CDD" id="cd04179">
    <property type="entry name" value="DPM_DPG-synthase_like"/>
    <property type="match status" value="1"/>
</dbReference>
<dbReference type="PANTHER" id="PTHR48090:SF7">
    <property type="entry name" value="RFBJ PROTEIN"/>
    <property type="match status" value="1"/>
</dbReference>
<dbReference type="Proteomes" id="UP000322530">
    <property type="component" value="Unassembled WGS sequence"/>
</dbReference>
<keyword evidence="3" id="KW-1185">Reference proteome</keyword>
<evidence type="ECO:0000313" key="2">
    <source>
        <dbReference type="EMBL" id="GCF10261.1"/>
    </source>
</evidence>
<proteinExistence type="predicted"/>
<comment type="caution">
    <text evidence="2">The sequence shown here is derived from an EMBL/GenBank/DDBJ whole genome shotgun (WGS) entry which is preliminary data.</text>
</comment>
<dbReference type="PANTHER" id="PTHR48090">
    <property type="entry name" value="UNDECAPRENYL-PHOSPHATE 4-DEOXY-4-FORMAMIDO-L-ARABINOSE TRANSFERASE-RELATED"/>
    <property type="match status" value="1"/>
</dbReference>
<dbReference type="GO" id="GO:0016787">
    <property type="term" value="F:hydrolase activity"/>
    <property type="evidence" value="ECO:0007669"/>
    <property type="project" value="UniProtKB-KW"/>
</dbReference>
<dbReference type="AlphaFoldDB" id="A0A5A5TFB2"/>
<organism evidence="2 3">
    <name type="scientific">Dictyobacter arantiisoli</name>
    <dbReference type="NCBI Taxonomy" id="2014874"/>
    <lineage>
        <taxon>Bacteria</taxon>
        <taxon>Bacillati</taxon>
        <taxon>Chloroflexota</taxon>
        <taxon>Ktedonobacteria</taxon>
        <taxon>Ktedonobacterales</taxon>
        <taxon>Dictyobacteraceae</taxon>
        <taxon>Dictyobacter</taxon>
    </lineage>
</organism>